<keyword evidence="1" id="KW-0812">Transmembrane</keyword>
<dbReference type="Proteomes" id="UP000434604">
    <property type="component" value="Unassembled WGS sequence"/>
</dbReference>
<organism evidence="2 3">
    <name type="scientific">Bacteroides xylanisolvens</name>
    <dbReference type="NCBI Taxonomy" id="371601"/>
    <lineage>
        <taxon>Bacteria</taxon>
        <taxon>Pseudomonadati</taxon>
        <taxon>Bacteroidota</taxon>
        <taxon>Bacteroidia</taxon>
        <taxon>Bacteroidales</taxon>
        <taxon>Bacteroidaceae</taxon>
        <taxon>Bacteroides</taxon>
    </lineage>
</organism>
<dbReference type="EMBL" id="WDED01000020">
    <property type="protein sequence ID" value="KAB6146835.1"/>
    <property type="molecule type" value="Genomic_DNA"/>
</dbReference>
<keyword evidence="1" id="KW-0472">Membrane</keyword>
<evidence type="ECO:0000256" key="1">
    <source>
        <dbReference type="SAM" id="Phobius"/>
    </source>
</evidence>
<proteinExistence type="predicted"/>
<keyword evidence="1" id="KW-1133">Transmembrane helix</keyword>
<evidence type="ECO:0000313" key="2">
    <source>
        <dbReference type="EMBL" id="KAB6146835.1"/>
    </source>
</evidence>
<name>A0A7J5PW14_9BACE</name>
<dbReference type="RefSeq" id="WP_151934927.1">
    <property type="nucleotide sequence ID" value="NZ_WDED01000020.1"/>
</dbReference>
<feature type="transmembrane region" description="Helical" evidence="1">
    <location>
        <begin position="7"/>
        <end position="29"/>
    </location>
</feature>
<comment type="caution">
    <text evidence="2">The sequence shown here is derived from an EMBL/GenBank/DDBJ whole genome shotgun (WGS) entry which is preliminary data.</text>
</comment>
<feature type="transmembrane region" description="Helical" evidence="1">
    <location>
        <begin position="56"/>
        <end position="73"/>
    </location>
</feature>
<accession>A0A7J5PW14</accession>
<dbReference type="AlphaFoldDB" id="A0A7J5PW14"/>
<reference evidence="2 3" key="1">
    <citation type="journal article" date="2019" name="Nat. Med.">
        <title>A library of human gut bacterial isolates paired with longitudinal multiomics data enables mechanistic microbiome research.</title>
        <authorList>
            <person name="Poyet M."/>
            <person name="Groussin M."/>
            <person name="Gibbons S.M."/>
            <person name="Avila-Pacheco J."/>
            <person name="Jiang X."/>
            <person name="Kearney S.M."/>
            <person name="Perrotta A.R."/>
            <person name="Berdy B."/>
            <person name="Zhao S."/>
            <person name="Lieberman T.D."/>
            <person name="Swanson P.K."/>
            <person name="Smith M."/>
            <person name="Roesemann S."/>
            <person name="Alexander J.E."/>
            <person name="Rich S.A."/>
            <person name="Livny J."/>
            <person name="Vlamakis H."/>
            <person name="Clish C."/>
            <person name="Bullock K."/>
            <person name="Deik A."/>
            <person name="Scott J."/>
            <person name="Pierce K.A."/>
            <person name="Xavier R.J."/>
            <person name="Alm E.J."/>
        </authorList>
    </citation>
    <scope>NUCLEOTIDE SEQUENCE [LARGE SCALE GENOMIC DNA]</scope>
    <source>
        <strain evidence="2 3">BIOML-A58</strain>
    </source>
</reference>
<protein>
    <submittedName>
        <fullName evidence="2">Uncharacterized protein</fullName>
    </submittedName>
</protein>
<sequence length="79" mass="9241">MNKWHKIVGVIAFVVIGICELLLCANTYVDLKYIIEPYDIPDIIDRMYLRADALSASLWLNYFIALFIFICLWRKGGKR</sequence>
<evidence type="ECO:0000313" key="3">
    <source>
        <dbReference type="Proteomes" id="UP000434604"/>
    </source>
</evidence>
<gene>
    <name evidence="2" type="ORF">GA398_13925</name>
</gene>